<keyword evidence="2" id="KW-1185">Reference proteome</keyword>
<evidence type="ECO:0000313" key="1">
    <source>
        <dbReference type="EMBL" id="ODV87960.1"/>
    </source>
</evidence>
<sequence>MRLTLPKGSVIPKGSKFQQLLDKANVKLKVNKDISTDYRPLMYELFKMIDQKDHQKVKIPELTEKLSTLFSLNSTLRLSRERKSILDQIYLKADNLAYATKYRQILRSTLMDHTVFDIVWAIDHENYEMAITLFMKAVEYYDSKLYDIGKEVKQLIEDGGEERAKYLENELVTHLSTTKYKWLHFEKGVDWKVATRSNLYRNLKAFQLLSMARERNDTTNILNILDILAVNDPYALLDVNYTDLMNSALQNKNPDVASHVYYATQDRIEYTQGFLIQMGRLFVSCNYPEPAIDILQKIDDENEKKILLLDILARAPFYERWLIINDFVEAGLEINYNTVMTSKICSSDRINNFAILTEFMSAGLSIVSEHVKKLMIYSLLKNADDHRRPASLIFILSYLCRRSLYPLLDHAHFTICFHTLSYCGFKIVSFHLLNLALELGIKPTLKDYLFLMECQLHGEEHQTLYLMIVAALRTHSKLSTSILDFLKSVSDQTNDTKLESFLENVDDATVESTTELFDTEDVEKSKRSKDARTSYRHEVLPGFKIYSFSHDNRSYGNLLF</sequence>
<dbReference type="EMBL" id="KV453847">
    <property type="protein sequence ID" value="ODV87960.1"/>
    <property type="molecule type" value="Genomic_DNA"/>
</dbReference>
<dbReference type="AlphaFoldDB" id="A0A1E4T878"/>
<gene>
    <name evidence="1" type="ORF">CANARDRAFT_20686</name>
</gene>
<protein>
    <submittedName>
        <fullName evidence="1">Uncharacterized protein</fullName>
    </submittedName>
</protein>
<reference evidence="2" key="1">
    <citation type="submission" date="2016-04" db="EMBL/GenBank/DDBJ databases">
        <title>Comparative genomics of biotechnologically important yeasts.</title>
        <authorList>
            <consortium name="DOE Joint Genome Institute"/>
            <person name="Riley R."/>
            <person name="Haridas S."/>
            <person name="Wolfe K.H."/>
            <person name="Lopes M.R."/>
            <person name="Hittinger C.T."/>
            <person name="Goker M."/>
            <person name="Salamov A."/>
            <person name="Wisecaver J."/>
            <person name="Long T.M."/>
            <person name="Aerts A.L."/>
            <person name="Barry K."/>
            <person name="Choi C."/>
            <person name="Clum A."/>
            <person name="Coughlan A.Y."/>
            <person name="Deshpande S."/>
            <person name="Douglass A.P."/>
            <person name="Hanson S.J."/>
            <person name="Klenk H.-P."/>
            <person name="Labutti K."/>
            <person name="Lapidus A."/>
            <person name="Lindquist E."/>
            <person name="Lipzen A."/>
            <person name="Meier-Kolthoff J.P."/>
            <person name="Ohm R.A."/>
            <person name="Otillar R.P."/>
            <person name="Pangilinan J."/>
            <person name="Peng Y."/>
            <person name="Rokas A."/>
            <person name="Rosa C.A."/>
            <person name="Scheuner C."/>
            <person name="Sibirny A.A."/>
            <person name="Slot J.C."/>
            <person name="Stielow J.B."/>
            <person name="Sun H."/>
            <person name="Kurtzman C.P."/>
            <person name="Blackwell M."/>
            <person name="Grigoriev I.V."/>
            <person name="Jeffries T.W."/>
        </authorList>
    </citation>
    <scope>NUCLEOTIDE SEQUENCE [LARGE SCALE GENOMIC DNA]</scope>
    <source>
        <strain evidence="2">NRRL YB-2248</strain>
    </source>
</reference>
<evidence type="ECO:0000313" key="2">
    <source>
        <dbReference type="Proteomes" id="UP000094801"/>
    </source>
</evidence>
<name>A0A1E4T878_9ASCO</name>
<accession>A0A1E4T878</accession>
<dbReference type="OrthoDB" id="3986543at2759"/>
<organism evidence="1 2">
    <name type="scientific">[Candida] arabinofermentans NRRL YB-2248</name>
    <dbReference type="NCBI Taxonomy" id="983967"/>
    <lineage>
        <taxon>Eukaryota</taxon>
        <taxon>Fungi</taxon>
        <taxon>Dikarya</taxon>
        <taxon>Ascomycota</taxon>
        <taxon>Saccharomycotina</taxon>
        <taxon>Pichiomycetes</taxon>
        <taxon>Pichiales</taxon>
        <taxon>Pichiaceae</taxon>
        <taxon>Ogataea</taxon>
        <taxon>Ogataea/Candida clade</taxon>
    </lineage>
</organism>
<dbReference type="Proteomes" id="UP000094801">
    <property type="component" value="Unassembled WGS sequence"/>
</dbReference>
<proteinExistence type="predicted"/>